<sequence length="71" mass="8114">MDAKAEQETMTKDSKKATRDLPNPCYMTTNSEYGKYCPNVHTMPGYFYPLQGAFTQHLGKCGMYRNHSLNT</sequence>
<dbReference type="PANTHER" id="PTHR20899:SF1">
    <property type="entry name" value="PIERCER OF MICROTUBULE WALL 1 PROTEIN"/>
    <property type="match status" value="1"/>
</dbReference>
<dbReference type="Proteomes" id="UP000308267">
    <property type="component" value="Unassembled WGS sequence"/>
</dbReference>
<comment type="caution">
    <text evidence="8">The sequence shown here is derived from an EMBL/GenBank/DDBJ whole genome shotgun (WGS) entry which is preliminary data.</text>
</comment>
<dbReference type="AlphaFoldDB" id="A0A4S2LK65"/>
<protein>
    <submittedName>
        <fullName evidence="8">Uncharacterized protein</fullName>
    </submittedName>
</protein>
<keyword evidence="9" id="KW-1185">Reference proteome</keyword>
<evidence type="ECO:0000256" key="3">
    <source>
        <dbReference type="ARBA" id="ARBA00022490"/>
    </source>
</evidence>
<organism evidence="8 9">
    <name type="scientific">Opisthorchis felineus</name>
    <dbReference type="NCBI Taxonomy" id="147828"/>
    <lineage>
        <taxon>Eukaryota</taxon>
        <taxon>Metazoa</taxon>
        <taxon>Spiralia</taxon>
        <taxon>Lophotrochozoa</taxon>
        <taxon>Platyhelminthes</taxon>
        <taxon>Trematoda</taxon>
        <taxon>Digenea</taxon>
        <taxon>Opisthorchiida</taxon>
        <taxon>Opisthorchiata</taxon>
        <taxon>Opisthorchiidae</taxon>
        <taxon>Opisthorchis</taxon>
    </lineage>
</organism>
<proteinExistence type="inferred from homology"/>
<evidence type="ECO:0000256" key="1">
    <source>
        <dbReference type="ARBA" id="ARBA00004138"/>
    </source>
</evidence>
<feature type="compositionally biased region" description="Basic and acidic residues" evidence="7">
    <location>
        <begin position="1"/>
        <end position="19"/>
    </location>
</feature>
<evidence type="ECO:0000256" key="4">
    <source>
        <dbReference type="ARBA" id="ARBA00023212"/>
    </source>
</evidence>
<comment type="subcellular location">
    <subcellularLocation>
        <location evidence="1">Cell projection</location>
        <location evidence="1">Cilium</location>
    </subcellularLocation>
    <subcellularLocation>
        <location evidence="2">Cytoplasm</location>
        <location evidence="2">Cytoskeleton</location>
    </subcellularLocation>
</comment>
<dbReference type="GO" id="GO:0035082">
    <property type="term" value="P:axoneme assembly"/>
    <property type="evidence" value="ECO:0007669"/>
    <property type="project" value="InterPro"/>
</dbReference>
<evidence type="ECO:0000313" key="8">
    <source>
        <dbReference type="EMBL" id="TGZ64025.1"/>
    </source>
</evidence>
<dbReference type="EMBL" id="SJOL01006915">
    <property type="protein sequence ID" value="TGZ64025.1"/>
    <property type="molecule type" value="Genomic_DNA"/>
</dbReference>
<dbReference type="Pfam" id="PF14892">
    <property type="entry name" value="PIRC1_2"/>
    <property type="match status" value="1"/>
</dbReference>
<dbReference type="GO" id="GO:0005879">
    <property type="term" value="C:axonemal microtubule"/>
    <property type="evidence" value="ECO:0007669"/>
    <property type="project" value="InterPro"/>
</dbReference>
<evidence type="ECO:0000256" key="6">
    <source>
        <dbReference type="ARBA" id="ARBA00038014"/>
    </source>
</evidence>
<dbReference type="InterPro" id="IPR026507">
    <property type="entry name" value="PIRC1/2"/>
</dbReference>
<comment type="similarity">
    <text evidence="6">Belongs to the PIERCE1 family.</text>
</comment>
<evidence type="ECO:0000313" key="9">
    <source>
        <dbReference type="Proteomes" id="UP000308267"/>
    </source>
</evidence>
<keyword evidence="4" id="KW-0206">Cytoskeleton</keyword>
<dbReference type="OrthoDB" id="546383at2759"/>
<feature type="region of interest" description="Disordered" evidence="7">
    <location>
        <begin position="1"/>
        <end position="23"/>
    </location>
</feature>
<gene>
    <name evidence="8" type="ORF">CRM22_006570</name>
</gene>
<dbReference type="PANTHER" id="PTHR20899">
    <property type="entry name" value="PIERCE HOMOLOG"/>
    <property type="match status" value="1"/>
</dbReference>
<keyword evidence="3" id="KW-0963">Cytoplasm</keyword>
<evidence type="ECO:0000256" key="5">
    <source>
        <dbReference type="ARBA" id="ARBA00023273"/>
    </source>
</evidence>
<dbReference type="STRING" id="147828.A0A4S2LK65"/>
<name>A0A4S2LK65_OPIFE</name>
<reference evidence="8 9" key="1">
    <citation type="journal article" date="2019" name="BMC Genomics">
        <title>New insights from Opisthorchis felineus genome: update on genomics of the epidemiologically important liver flukes.</title>
        <authorList>
            <person name="Ershov N.I."/>
            <person name="Mordvinov V.A."/>
            <person name="Prokhortchouk E.B."/>
            <person name="Pakharukova M.Y."/>
            <person name="Gunbin K.V."/>
            <person name="Ustyantsev K."/>
            <person name="Genaev M.A."/>
            <person name="Blinov A.G."/>
            <person name="Mazur A."/>
            <person name="Boulygina E."/>
            <person name="Tsygankova S."/>
            <person name="Khrameeva E."/>
            <person name="Chekanov N."/>
            <person name="Fan G."/>
            <person name="Xiao A."/>
            <person name="Zhang H."/>
            <person name="Xu X."/>
            <person name="Yang H."/>
            <person name="Solovyev V."/>
            <person name="Lee S.M."/>
            <person name="Liu X."/>
            <person name="Afonnikov D.A."/>
            <person name="Skryabin K.G."/>
        </authorList>
    </citation>
    <scope>NUCLEOTIDE SEQUENCE [LARGE SCALE GENOMIC DNA]</scope>
    <source>
        <strain evidence="8">AK-0245</strain>
        <tissue evidence="8">Whole organism</tissue>
    </source>
</reference>
<accession>A0A4S2LK65</accession>
<evidence type="ECO:0000256" key="2">
    <source>
        <dbReference type="ARBA" id="ARBA00004245"/>
    </source>
</evidence>
<evidence type="ECO:0000256" key="7">
    <source>
        <dbReference type="SAM" id="MobiDB-lite"/>
    </source>
</evidence>
<keyword evidence="5" id="KW-0966">Cell projection</keyword>